<dbReference type="AlphaFoldDB" id="A0A6I5ZQ21"/>
<dbReference type="OrthoDB" id="1855225at2"/>
<dbReference type="Gene3D" id="3.10.450.40">
    <property type="match status" value="1"/>
</dbReference>
<reference evidence="1 2" key="1">
    <citation type="submission" date="2019-11" db="EMBL/GenBank/DDBJ databases">
        <title>Genome sequence of Moorella glycerini DSM11254.</title>
        <authorList>
            <person name="Poehlein A."/>
            <person name="Boeer T."/>
            <person name="Daniel R."/>
        </authorList>
    </citation>
    <scope>NUCLEOTIDE SEQUENCE [LARGE SCALE GENOMIC DNA]</scope>
    <source>
        <strain evidence="1 2">DSM 11254</strain>
    </source>
</reference>
<dbReference type="RefSeq" id="WP_156272370.1">
    <property type="nucleotide sequence ID" value="NZ_CP046244.1"/>
</dbReference>
<protein>
    <submittedName>
        <fullName evidence="1">Uncharacterized protein</fullName>
    </submittedName>
</protein>
<dbReference type="EMBL" id="CP046244">
    <property type="protein sequence ID" value="QGP91715.1"/>
    <property type="molecule type" value="Genomic_DNA"/>
</dbReference>
<gene>
    <name evidence="1" type="ORF">MGLY_10570</name>
</gene>
<organism evidence="1 2">
    <name type="scientific">Neomoorella glycerini</name>
    <dbReference type="NCBI Taxonomy" id="55779"/>
    <lineage>
        <taxon>Bacteria</taxon>
        <taxon>Bacillati</taxon>
        <taxon>Bacillota</taxon>
        <taxon>Clostridia</taxon>
        <taxon>Neomoorellales</taxon>
        <taxon>Neomoorellaceae</taxon>
        <taxon>Neomoorella</taxon>
    </lineage>
</organism>
<evidence type="ECO:0000313" key="2">
    <source>
        <dbReference type="Proteomes" id="UP000425916"/>
    </source>
</evidence>
<proteinExistence type="predicted"/>
<evidence type="ECO:0000313" key="1">
    <source>
        <dbReference type="EMBL" id="QGP91715.1"/>
    </source>
</evidence>
<sequence length="139" mass="14977">MAELVDILVDDDGNFVLAPDGDAAVVTDKAVILQDIKHEIMTYLGGIPWHPEYGGKLQEYLKDEGTPINQKAMARELAVIVAKHPNVLPGSVSAAVKAWEGEAIELETGFRYTLEESAAEASAALVVIIDKTGVRVYEA</sequence>
<name>A0A6I5ZQ21_9FIRM</name>
<keyword evidence="2" id="KW-1185">Reference proteome</keyword>
<accession>A0A6I5ZQ21</accession>
<dbReference type="SUPFAM" id="SSF160719">
    <property type="entry name" value="gpW/gp25-like"/>
    <property type="match status" value="1"/>
</dbReference>
<dbReference type="Proteomes" id="UP000425916">
    <property type="component" value="Chromosome"/>
</dbReference>